<gene>
    <name evidence="2" type="ORF">ABT39_MTgene5162</name>
</gene>
<evidence type="ECO:0000313" key="2">
    <source>
        <dbReference type="EMBL" id="KUM48166.1"/>
    </source>
</evidence>
<sequence>MSADFPKGAKTGIRRGNTTFGSHNLSFIYRLGIYSANAIQRMLRHRVCLPIISLIEALDAKQGQGAIFIGKCNLSRFSAC</sequence>
<reference evidence="2" key="1">
    <citation type="journal article" date="2015" name="Genome Biol. Evol.">
        <title>Organellar Genomes of White Spruce (Picea glauca): Assembly and Annotation.</title>
        <authorList>
            <person name="Jackman S.D."/>
            <person name="Warren R.L."/>
            <person name="Gibb E.A."/>
            <person name="Vandervalk B.P."/>
            <person name="Mohamadi H."/>
            <person name="Chu J."/>
            <person name="Raymond A."/>
            <person name="Pleasance S."/>
            <person name="Coope R."/>
            <person name="Wildung M.R."/>
            <person name="Ritland C.E."/>
            <person name="Bousquet J."/>
            <person name="Jones S.J."/>
            <person name="Bohlmann J."/>
            <person name="Birol I."/>
        </authorList>
    </citation>
    <scope>NUCLEOTIDE SEQUENCE [LARGE SCALE GENOMIC DNA]</scope>
    <source>
        <tissue evidence="2">Flushing bud</tissue>
    </source>
</reference>
<geneLocation type="mitochondrion" evidence="2"/>
<dbReference type="EMBL" id="LKAM01000006">
    <property type="protein sequence ID" value="KUM48166.1"/>
    <property type="molecule type" value="Genomic_DNA"/>
</dbReference>
<keyword evidence="2" id="KW-0496">Mitochondrion</keyword>
<organism evidence="2">
    <name type="scientific">Picea glauca</name>
    <name type="common">White spruce</name>
    <name type="synonym">Pinus glauca</name>
    <dbReference type="NCBI Taxonomy" id="3330"/>
    <lineage>
        <taxon>Eukaryota</taxon>
        <taxon>Viridiplantae</taxon>
        <taxon>Streptophyta</taxon>
        <taxon>Embryophyta</taxon>
        <taxon>Tracheophyta</taxon>
        <taxon>Spermatophyta</taxon>
        <taxon>Pinopsida</taxon>
        <taxon>Pinidae</taxon>
        <taxon>Conifers I</taxon>
        <taxon>Pinales</taxon>
        <taxon>Pinaceae</taxon>
        <taxon>Picea</taxon>
    </lineage>
</organism>
<feature type="region of interest" description="Disordered" evidence="1">
    <location>
        <begin position="1"/>
        <end position="20"/>
    </location>
</feature>
<dbReference type="AlphaFoldDB" id="A0A101LZC5"/>
<accession>A0A101LZC5</accession>
<comment type="caution">
    <text evidence="2">The sequence shown here is derived from an EMBL/GenBank/DDBJ whole genome shotgun (WGS) entry which is preliminary data.</text>
</comment>
<evidence type="ECO:0000256" key="1">
    <source>
        <dbReference type="SAM" id="MobiDB-lite"/>
    </source>
</evidence>
<protein>
    <submittedName>
        <fullName evidence="2">Uncharacterized protein</fullName>
    </submittedName>
</protein>
<proteinExistence type="predicted"/>
<name>A0A101LZC5_PICGL</name>